<feature type="domain" description="Sporulation protein YpeB PepSY1 and PepSY2" evidence="2">
    <location>
        <begin position="186"/>
        <end position="382"/>
    </location>
</feature>
<gene>
    <name evidence="4" type="primary">ypeB</name>
    <name evidence="4" type="ORF">I6U51_15310</name>
</gene>
<dbReference type="InterPro" id="IPR025711">
    <property type="entry name" value="PepSY"/>
</dbReference>
<dbReference type="Pfam" id="PF03413">
    <property type="entry name" value="PepSY"/>
    <property type="match status" value="1"/>
</dbReference>
<accession>A0A934I0U9</accession>
<dbReference type="RefSeq" id="WP_211143460.1">
    <property type="nucleotide sequence ID" value="NZ_JAEEGB010000017.1"/>
</dbReference>
<keyword evidence="5" id="KW-1185">Reference proteome</keyword>
<dbReference type="Proteomes" id="UP000622687">
    <property type="component" value="Unassembled WGS sequence"/>
</dbReference>
<evidence type="ECO:0000313" key="4">
    <source>
        <dbReference type="EMBL" id="MBI6874052.1"/>
    </source>
</evidence>
<dbReference type="EMBL" id="JAEEGB010000017">
    <property type="protein sequence ID" value="MBI6874052.1"/>
    <property type="molecule type" value="Genomic_DNA"/>
</dbReference>
<dbReference type="GO" id="GO:0009847">
    <property type="term" value="P:spore germination"/>
    <property type="evidence" value="ECO:0007669"/>
    <property type="project" value="InterPro"/>
</dbReference>
<evidence type="ECO:0000259" key="1">
    <source>
        <dbReference type="Pfam" id="PF03413"/>
    </source>
</evidence>
<dbReference type="NCBIfam" id="TIGR02889">
    <property type="entry name" value="spore_YpeB"/>
    <property type="match status" value="1"/>
</dbReference>
<dbReference type="Pfam" id="PF14620">
    <property type="entry name" value="YPEB_PepSY1-2"/>
    <property type="match status" value="1"/>
</dbReference>
<evidence type="ECO:0000313" key="5">
    <source>
        <dbReference type="Proteomes" id="UP000622687"/>
    </source>
</evidence>
<dbReference type="AlphaFoldDB" id="A0A934I0U9"/>
<evidence type="ECO:0000259" key="3">
    <source>
        <dbReference type="Pfam" id="PF20769"/>
    </source>
</evidence>
<evidence type="ECO:0000259" key="2">
    <source>
        <dbReference type="Pfam" id="PF14620"/>
    </source>
</evidence>
<reference evidence="4" key="1">
    <citation type="submission" date="2020-12" db="EMBL/GenBank/DDBJ databases">
        <title>Clostridium thailandense sp. nov., a novel acetogenic bacterium isolated from peat land soil in Thailand.</title>
        <authorList>
            <person name="Chaikitkaew S."/>
            <person name="Birkeland N.K."/>
        </authorList>
    </citation>
    <scope>NUCLEOTIDE SEQUENCE</scope>
    <source>
        <strain evidence="4">DSM 17425</strain>
    </source>
</reference>
<organism evidence="4 5">
    <name type="scientific">Clostridium aciditolerans</name>
    <dbReference type="NCBI Taxonomy" id="339861"/>
    <lineage>
        <taxon>Bacteria</taxon>
        <taxon>Bacillati</taxon>
        <taxon>Bacillota</taxon>
        <taxon>Clostridia</taxon>
        <taxon>Eubacteriales</taxon>
        <taxon>Clostridiaceae</taxon>
        <taxon>Clostridium</taxon>
    </lineage>
</organism>
<proteinExistence type="predicted"/>
<feature type="domain" description="PepSY" evidence="1">
    <location>
        <begin position="385"/>
        <end position="442"/>
    </location>
</feature>
<protein>
    <submittedName>
        <fullName evidence="4">Germination protein YpeB</fullName>
    </submittedName>
</protein>
<dbReference type="InterPro" id="IPR048402">
    <property type="entry name" value="YpeB_N"/>
</dbReference>
<feature type="domain" description="Sporulation protein YpeB N-terminal" evidence="3">
    <location>
        <begin position="31"/>
        <end position="166"/>
    </location>
</feature>
<comment type="caution">
    <text evidence="4">The sequence shown here is derived from an EMBL/GenBank/DDBJ whole genome shotgun (WGS) entry which is preliminary data.</text>
</comment>
<dbReference type="InterPro" id="IPR014239">
    <property type="entry name" value="YpeB_PepSY1-2"/>
</dbReference>
<dbReference type="Pfam" id="PF20769">
    <property type="entry name" value="YPEB_N"/>
    <property type="match status" value="1"/>
</dbReference>
<name>A0A934I0U9_9CLOT</name>
<sequence>MKIAKKRMIYTAIVTLIVVFSSTFAILMTLERNDYRNYLQGDYSKSMYDLIDSVQNIRVNLGKSAIVGSREQEMAVFSEIFRYASMANDKIHSLPVAQEVIGDTSKFLSQVGDFCYTLERSSSEGKQLSDADYATIDKLKNQSFTLEQQLKKVSSDVNEGKVKWGEIRKKITGVFASGNKGEMLADKFGSIQKQVAQYPALIYDGPFSDNSLQINPRINSQKEVTKSQAEDVARSIIGKDKIETLETLPVEGTGRRVDVYRFSAAMKGRKNKNERVVCEVTKKGGKILYLLNDRAVGKASIDAAKATVIGSNYLKNIGYSNMVPTYTLNYGNVAVINYVYMQQNVIVYPDQLKLKIALDDGSIVGIESEKYLVAHQENRSIPSPKVTAEQAKQRVGKKLNITNVRLALIPTETNKEILCYEFSGDYKGDNYKVYIDAQTGYEQRILQIINTPNGQLTM</sequence>